<feature type="transmembrane region" description="Helical" evidence="1">
    <location>
        <begin position="118"/>
        <end position="144"/>
    </location>
</feature>
<reference evidence="2 3" key="1">
    <citation type="submission" date="2012-08" db="EMBL/GenBank/DDBJ databases">
        <title>Whole genome shotgun sequence of Gordonia rhizosphera NBRC 16068.</title>
        <authorList>
            <person name="Takarada H."/>
            <person name="Isaki S."/>
            <person name="Hosoyama A."/>
            <person name="Tsuchikane K."/>
            <person name="Katsumata H."/>
            <person name="Baba S."/>
            <person name="Ohji S."/>
            <person name="Yamazaki S."/>
            <person name="Fujita N."/>
        </authorList>
    </citation>
    <scope>NUCLEOTIDE SEQUENCE [LARGE SCALE GENOMIC DNA]</scope>
    <source>
        <strain evidence="2 3">NBRC 16068</strain>
    </source>
</reference>
<feature type="transmembrane region" description="Helical" evidence="1">
    <location>
        <begin position="82"/>
        <end position="106"/>
    </location>
</feature>
<dbReference type="EMBL" id="BAHC01000127">
    <property type="protein sequence ID" value="GAB91342.1"/>
    <property type="molecule type" value="Genomic_DNA"/>
</dbReference>
<gene>
    <name evidence="2" type="ORF">GORHZ_127_00295</name>
</gene>
<feature type="transmembrane region" description="Helical" evidence="1">
    <location>
        <begin position="304"/>
        <end position="322"/>
    </location>
</feature>
<sequence length="358" mass="39057">MQWYAAAVVMSVVTLWVQRPYARRKLTSYQVLGILIVVGFLGSLYGRVLDGNTANSLALFAPAIIVAVDSVSRWSFDTSRVFVAFKAAGVVYAVCVIAVLGFGFGLAEAEHFRHESAYFLALGIAGAFVTRDVITGVLMVVAGWLCFDAYPALTYVFVAIVVACVLSLHYLNRRLARVLAAIYVVVGLLAFAFRRMILAASSSYYGDVGKGDNTQTREVLYRMGRARVAESPWFGSLFRDNIAVRPPDGLTGEFKLVPLHDDYLQLAVGGGWVFSILFVGAVLVVAARAMLWSMELSPRDPRRMTVTVCCSGLLAMLVTAMFNPVLFVAYNGLIFGLLLITIRNLPPGQFFGVSSEIV</sequence>
<protein>
    <recommendedName>
        <fullName evidence="4">O-antigen polymerase family protein</fullName>
    </recommendedName>
</protein>
<organism evidence="2 3">
    <name type="scientific">Gordonia rhizosphera NBRC 16068</name>
    <dbReference type="NCBI Taxonomy" id="1108045"/>
    <lineage>
        <taxon>Bacteria</taxon>
        <taxon>Bacillati</taxon>
        <taxon>Actinomycetota</taxon>
        <taxon>Actinomycetes</taxon>
        <taxon>Mycobacteriales</taxon>
        <taxon>Gordoniaceae</taxon>
        <taxon>Gordonia</taxon>
    </lineage>
</organism>
<feature type="transmembrane region" description="Helical" evidence="1">
    <location>
        <begin position="272"/>
        <end position="292"/>
    </location>
</feature>
<keyword evidence="1" id="KW-0812">Transmembrane</keyword>
<feature type="transmembrane region" description="Helical" evidence="1">
    <location>
        <begin position="150"/>
        <end position="171"/>
    </location>
</feature>
<feature type="transmembrane region" description="Helical" evidence="1">
    <location>
        <begin position="178"/>
        <end position="197"/>
    </location>
</feature>
<evidence type="ECO:0008006" key="4">
    <source>
        <dbReference type="Google" id="ProtNLM"/>
    </source>
</evidence>
<comment type="caution">
    <text evidence="2">The sequence shown here is derived from an EMBL/GenBank/DDBJ whole genome shotgun (WGS) entry which is preliminary data.</text>
</comment>
<keyword evidence="1" id="KW-0472">Membrane</keyword>
<dbReference type="STRING" id="1108045.GORHZ_127_00295"/>
<keyword evidence="3" id="KW-1185">Reference proteome</keyword>
<dbReference type="Proteomes" id="UP000008363">
    <property type="component" value="Unassembled WGS sequence"/>
</dbReference>
<feature type="transmembrane region" description="Helical" evidence="1">
    <location>
        <begin position="26"/>
        <end position="45"/>
    </location>
</feature>
<dbReference type="AlphaFoldDB" id="K6WGS4"/>
<evidence type="ECO:0000313" key="2">
    <source>
        <dbReference type="EMBL" id="GAB91342.1"/>
    </source>
</evidence>
<name>K6WGS4_9ACTN</name>
<evidence type="ECO:0000256" key="1">
    <source>
        <dbReference type="SAM" id="Phobius"/>
    </source>
</evidence>
<accession>K6WGS4</accession>
<proteinExistence type="predicted"/>
<evidence type="ECO:0000313" key="3">
    <source>
        <dbReference type="Proteomes" id="UP000008363"/>
    </source>
</evidence>
<keyword evidence="1" id="KW-1133">Transmembrane helix</keyword>